<dbReference type="InterPro" id="IPR006094">
    <property type="entry name" value="Oxid_FAD_bind_N"/>
</dbReference>
<dbReference type="Gene3D" id="3.30.465.10">
    <property type="match status" value="1"/>
</dbReference>
<keyword evidence="5" id="KW-0560">Oxidoreductase</keyword>
<dbReference type="InterPro" id="IPR036318">
    <property type="entry name" value="FAD-bd_PCMH-like_sf"/>
</dbReference>
<accession>A0ABT5EQZ9</accession>
<proteinExistence type="inferred from homology"/>
<dbReference type="Pfam" id="PF02913">
    <property type="entry name" value="FAD-oxidase_C"/>
    <property type="match status" value="1"/>
</dbReference>
<dbReference type="InterPro" id="IPR016171">
    <property type="entry name" value="Vanillyl_alc_oxidase_C-sub2"/>
</dbReference>
<evidence type="ECO:0000256" key="2">
    <source>
        <dbReference type="ARBA" id="ARBA00008000"/>
    </source>
</evidence>
<dbReference type="PANTHER" id="PTHR43716:SF1">
    <property type="entry name" value="D-2-HYDROXYGLUTARATE DEHYDROGENASE, MITOCHONDRIAL"/>
    <property type="match status" value="1"/>
</dbReference>
<evidence type="ECO:0000256" key="4">
    <source>
        <dbReference type="ARBA" id="ARBA00022827"/>
    </source>
</evidence>
<dbReference type="Gene3D" id="3.30.70.2740">
    <property type="match status" value="1"/>
</dbReference>
<organism evidence="7 8">
    <name type="scientific">Polyangium mundeleinium</name>
    <dbReference type="NCBI Taxonomy" id="2995306"/>
    <lineage>
        <taxon>Bacteria</taxon>
        <taxon>Pseudomonadati</taxon>
        <taxon>Myxococcota</taxon>
        <taxon>Polyangia</taxon>
        <taxon>Polyangiales</taxon>
        <taxon>Polyangiaceae</taxon>
        <taxon>Polyangium</taxon>
    </lineage>
</organism>
<dbReference type="Gene3D" id="3.30.43.10">
    <property type="entry name" value="Uridine Diphospho-n-acetylenolpyruvylglucosamine Reductase, domain 2"/>
    <property type="match status" value="1"/>
</dbReference>
<protein>
    <submittedName>
        <fullName evidence="7">FAD-binding oxidoreductase</fullName>
    </submittedName>
</protein>
<dbReference type="InterPro" id="IPR016166">
    <property type="entry name" value="FAD-bd_PCMH"/>
</dbReference>
<dbReference type="PANTHER" id="PTHR43716">
    <property type="entry name" value="D-2-HYDROXYGLUTARATE DEHYDROGENASE, MITOCHONDRIAL"/>
    <property type="match status" value="1"/>
</dbReference>
<gene>
    <name evidence="7" type="ORF">POL67_22840</name>
</gene>
<dbReference type="InterPro" id="IPR004113">
    <property type="entry name" value="FAD-bd_oxidored_4_C"/>
</dbReference>
<dbReference type="Proteomes" id="UP001221411">
    <property type="component" value="Unassembled WGS sequence"/>
</dbReference>
<keyword evidence="4" id="KW-0274">FAD</keyword>
<dbReference type="InterPro" id="IPR016164">
    <property type="entry name" value="FAD-linked_Oxase-like_C"/>
</dbReference>
<dbReference type="InterPro" id="IPR016169">
    <property type="entry name" value="FAD-bd_PCMH_sub2"/>
</dbReference>
<evidence type="ECO:0000256" key="3">
    <source>
        <dbReference type="ARBA" id="ARBA00022630"/>
    </source>
</evidence>
<keyword evidence="3" id="KW-0285">Flavoprotein</keyword>
<evidence type="ECO:0000256" key="1">
    <source>
        <dbReference type="ARBA" id="ARBA00001974"/>
    </source>
</evidence>
<evidence type="ECO:0000259" key="6">
    <source>
        <dbReference type="PROSITE" id="PS51387"/>
    </source>
</evidence>
<feature type="domain" description="FAD-binding PCMH-type" evidence="6">
    <location>
        <begin position="39"/>
        <end position="218"/>
    </location>
</feature>
<keyword evidence="8" id="KW-1185">Reference proteome</keyword>
<dbReference type="EMBL" id="JAQNDO010000001">
    <property type="protein sequence ID" value="MDC0744186.1"/>
    <property type="molecule type" value="Genomic_DNA"/>
</dbReference>
<comment type="caution">
    <text evidence="7">The sequence shown here is derived from an EMBL/GenBank/DDBJ whole genome shotgun (WGS) entry which is preliminary data.</text>
</comment>
<dbReference type="InterPro" id="IPR051264">
    <property type="entry name" value="FAD-oxidored/transferase_4"/>
</dbReference>
<name>A0ABT5EQZ9_9BACT</name>
<evidence type="ECO:0000256" key="5">
    <source>
        <dbReference type="ARBA" id="ARBA00023002"/>
    </source>
</evidence>
<reference evidence="7 8" key="1">
    <citation type="submission" date="2022-11" db="EMBL/GenBank/DDBJ databases">
        <title>Minimal conservation of predation-associated metabolite biosynthetic gene clusters underscores biosynthetic potential of Myxococcota including descriptions for ten novel species: Archangium lansinium sp. nov., Myxococcus landrumus sp. nov., Nannocystis bai.</title>
        <authorList>
            <person name="Ahearne A."/>
            <person name="Stevens C."/>
            <person name="Dowd S."/>
        </authorList>
    </citation>
    <scope>NUCLEOTIDE SEQUENCE [LARGE SCALE GENOMIC DNA]</scope>
    <source>
        <strain evidence="7 8">RJM3</strain>
    </source>
</reference>
<evidence type="ECO:0000313" key="8">
    <source>
        <dbReference type="Proteomes" id="UP001221411"/>
    </source>
</evidence>
<dbReference type="Gene3D" id="3.30.70.2190">
    <property type="match status" value="1"/>
</dbReference>
<dbReference type="PROSITE" id="PS51387">
    <property type="entry name" value="FAD_PCMH"/>
    <property type="match status" value="1"/>
</dbReference>
<dbReference type="SUPFAM" id="SSF55103">
    <property type="entry name" value="FAD-linked oxidases, C-terminal domain"/>
    <property type="match status" value="1"/>
</dbReference>
<dbReference type="Pfam" id="PF01565">
    <property type="entry name" value="FAD_binding_4"/>
    <property type="match status" value="1"/>
</dbReference>
<dbReference type="RefSeq" id="WP_271920443.1">
    <property type="nucleotide sequence ID" value="NZ_JAQNDO010000001.1"/>
</dbReference>
<comment type="similarity">
    <text evidence="2">Belongs to the FAD-binding oxidoreductase/transferase type 4 family.</text>
</comment>
<dbReference type="InterPro" id="IPR016167">
    <property type="entry name" value="FAD-bd_PCMH_sub1"/>
</dbReference>
<comment type="cofactor">
    <cofactor evidence="1">
        <name>FAD</name>
        <dbReference type="ChEBI" id="CHEBI:57692"/>
    </cofactor>
</comment>
<sequence>MTALPEGFLAAVARDFPADFLSVDPSDLATYGRDWTKVHEPRPAAVALPRTTDDVSRLLTLCTAFQVPVVPSGGRTGLAAGAVAAKGEVVVSLSRMRRMNAVDVLGATVRVQAGSVTEDVHLHVGEHGLTWPVDFASKGSSQVGGNIATNAGGVKVIRYGLTRQWVLGLEVVLASGEVLELGGALEKNNTGIDLRQLFIGSEGTLGIITEATLKLTRLPGKLDVLLFAVPNLAGVLSLFREARTGPFVITAYEFFTEKCMARVRRHRSVREPLAAPSDYYVLLEVERAEPEALEAWIGSLFERGVVTDGTLAQHAGEATAIWTLREGISESLSATGMPHKNDIALPIQELEGFCAELESVFEARYPGWEIALFGHIGDGNLHVNVMKPDAMEKAAFLARTHEADHMMFELVRKYRGSISAEHGIGLLKKEYLGYSRSGTEIEIMRQIKRALDPLGIMNPGKVF</sequence>
<dbReference type="Gene3D" id="1.10.45.10">
    <property type="entry name" value="Vanillyl-alcohol Oxidase, Chain A, domain 4"/>
    <property type="match status" value="1"/>
</dbReference>
<evidence type="ECO:0000313" key="7">
    <source>
        <dbReference type="EMBL" id="MDC0744186.1"/>
    </source>
</evidence>
<dbReference type="SUPFAM" id="SSF56176">
    <property type="entry name" value="FAD-binding/transporter-associated domain-like"/>
    <property type="match status" value="1"/>
</dbReference>